<dbReference type="STRING" id="1802596.A2Z11_03980"/>
<evidence type="ECO:0000256" key="1">
    <source>
        <dbReference type="SAM" id="Phobius"/>
    </source>
</evidence>
<evidence type="ECO:0000313" key="3">
    <source>
        <dbReference type="Proteomes" id="UP000176389"/>
    </source>
</evidence>
<comment type="caution">
    <text evidence="2">The sequence shown here is derived from an EMBL/GenBank/DDBJ whole genome shotgun (WGS) entry which is preliminary data.</text>
</comment>
<feature type="transmembrane region" description="Helical" evidence="1">
    <location>
        <begin position="26"/>
        <end position="43"/>
    </location>
</feature>
<sequence length="198" mass="22559">MQQHPIPQNVTAFEFKLVGFLTLKQFLYLAAVGIISFIIFVSTASFLKWFFIVPLVLIGLAFAFFPINGMAFDKWIVVFIKAMTSPSRRIWHKEPKVLSFLEPKFSYYLRRPTEGIKIETGGRSKLDAYLSQIKKGGQPSKLDGLERTRLAMLDFSRAEPTLENPDVTIASEAADKNDSEKTRANELFALSEFKKEVR</sequence>
<dbReference type="AlphaFoldDB" id="A0A1G1WCY7"/>
<reference evidence="2 3" key="1">
    <citation type="journal article" date="2016" name="Nat. Commun.">
        <title>Thousands of microbial genomes shed light on interconnected biogeochemical processes in an aquifer system.</title>
        <authorList>
            <person name="Anantharaman K."/>
            <person name="Brown C.T."/>
            <person name="Hug L.A."/>
            <person name="Sharon I."/>
            <person name="Castelle C.J."/>
            <person name="Probst A.J."/>
            <person name="Thomas B.C."/>
            <person name="Singh A."/>
            <person name="Wilkins M.J."/>
            <person name="Karaoz U."/>
            <person name="Brodie E.L."/>
            <person name="Williams K.H."/>
            <person name="Hubbard S.S."/>
            <person name="Banfield J.F."/>
        </authorList>
    </citation>
    <scope>NUCLEOTIDE SEQUENCE [LARGE SCALE GENOMIC DNA]</scope>
</reference>
<protein>
    <recommendedName>
        <fullName evidence="4">PrgI family protein</fullName>
    </recommendedName>
</protein>
<dbReference type="Pfam" id="PF12666">
    <property type="entry name" value="PrgI"/>
    <property type="match status" value="1"/>
</dbReference>
<keyword evidence="1" id="KW-0472">Membrane</keyword>
<keyword evidence="1" id="KW-0812">Transmembrane</keyword>
<keyword evidence="1" id="KW-1133">Transmembrane helix</keyword>
<feature type="transmembrane region" description="Helical" evidence="1">
    <location>
        <begin position="49"/>
        <end position="67"/>
    </location>
</feature>
<accession>A0A1G1WCY7</accession>
<gene>
    <name evidence="2" type="ORF">A2Z11_03980</name>
</gene>
<name>A0A1G1WCY7_9BACT</name>
<dbReference type="Proteomes" id="UP000176389">
    <property type="component" value="Unassembled WGS sequence"/>
</dbReference>
<evidence type="ECO:0008006" key="4">
    <source>
        <dbReference type="Google" id="ProtNLM"/>
    </source>
</evidence>
<proteinExistence type="predicted"/>
<organism evidence="2 3">
    <name type="scientific">Candidatus Woykebacteria bacterium RBG_16_43_9</name>
    <dbReference type="NCBI Taxonomy" id="1802596"/>
    <lineage>
        <taxon>Bacteria</taxon>
        <taxon>Candidatus Woykeibacteriota</taxon>
    </lineage>
</organism>
<dbReference type="InterPro" id="IPR024414">
    <property type="entry name" value="Uncharacterised_PrgI"/>
</dbReference>
<dbReference type="EMBL" id="MHCS01000045">
    <property type="protein sequence ID" value="OGY25556.1"/>
    <property type="molecule type" value="Genomic_DNA"/>
</dbReference>
<evidence type="ECO:0000313" key="2">
    <source>
        <dbReference type="EMBL" id="OGY25556.1"/>
    </source>
</evidence>